<comment type="caution">
    <text evidence="2">The sequence shown here is derived from an EMBL/GenBank/DDBJ whole genome shotgun (WGS) entry which is preliminary data.</text>
</comment>
<keyword evidence="3" id="KW-1185">Reference proteome</keyword>
<accession>A0A9P9BRI1</accession>
<reference evidence="2" key="1">
    <citation type="journal article" date="2021" name="Nat. Commun.">
        <title>Genetic determinants of endophytism in the Arabidopsis root mycobiome.</title>
        <authorList>
            <person name="Mesny F."/>
            <person name="Miyauchi S."/>
            <person name="Thiergart T."/>
            <person name="Pickel B."/>
            <person name="Atanasova L."/>
            <person name="Karlsson M."/>
            <person name="Huettel B."/>
            <person name="Barry K.W."/>
            <person name="Haridas S."/>
            <person name="Chen C."/>
            <person name="Bauer D."/>
            <person name="Andreopoulos W."/>
            <person name="Pangilinan J."/>
            <person name="LaButti K."/>
            <person name="Riley R."/>
            <person name="Lipzen A."/>
            <person name="Clum A."/>
            <person name="Drula E."/>
            <person name="Henrissat B."/>
            <person name="Kohler A."/>
            <person name="Grigoriev I.V."/>
            <person name="Martin F.M."/>
            <person name="Hacquard S."/>
        </authorList>
    </citation>
    <scope>NUCLEOTIDE SEQUENCE</scope>
    <source>
        <strain evidence="2">MPI-CAGE-CH-0230</strain>
    </source>
</reference>
<gene>
    <name evidence="2" type="ORF">B0I36DRAFT_361234</name>
</gene>
<dbReference type="GeneID" id="70187998"/>
<evidence type="ECO:0000313" key="2">
    <source>
        <dbReference type="EMBL" id="KAH7035923.1"/>
    </source>
</evidence>
<dbReference type="EMBL" id="JAGTJQ010000003">
    <property type="protein sequence ID" value="KAH7035923.1"/>
    <property type="molecule type" value="Genomic_DNA"/>
</dbReference>
<dbReference type="OrthoDB" id="21502at2759"/>
<dbReference type="RefSeq" id="XP_046016016.1">
    <property type="nucleotide sequence ID" value="XM_046158452.1"/>
</dbReference>
<dbReference type="AlphaFoldDB" id="A0A9P9BRI1"/>
<feature type="region of interest" description="Disordered" evidence="1">
    <location>
        <begin position="434"/>
        <end position="453"/>
    </location>
</feature>
<dbReference type="InterPro" id="IPR023213">
    <property type="entry name" value="CAT-like_dom_sf"/>
</dbReference>
<organism evidence="2 3">
    <name type="scientific">Microdochium trichocladiopsis</name>
    <dbReference type="NCBI Taxonomy" id="1682393"/>
    <lineage>
        <taxon>Eukaryota</taxon>
        <taxon>Fungi</taxon>
        <taxon>Dikarya</taxon>
        <taxon>Ascomycota</taxon>
        <taxon>Pezizomycotina</taxon>
        <taxon>Sordariomycetes</taxon>
        <taxon>Xylariomycetidae</taxon>
        <taxon>Xylariales</taxon>
        <taxon>Microdochiaceae</taxon>
        <taxon>Microdochium</taxon>
    </lineage>
</organism>
<dbReference type="Proteomes" id="UP000756346">
    <property type="component" value="Unassembled WGS sequence"/>
</dbReference>
<protein>
    <recommendedName>
        <fullName evidence="4">LysR family regulatory protein</fullName>
    </recommendedName>
</protein>
<evidence type="ECO:0000256" key="1">
    <source>
        <dbReference type="SAM" id="MobiDB-lite"/>
    </source>
</evidence>
<dbReference type="Pfam" id="PF02458">
    <property type="entry name" value="Transferase"/>
    <property type="match status" value="1"/>
</dbReference>
<sequence length="501" mass="55641">MTSWLPSFLSGGPAQPARVPTDKVVPVGYFDDTIIFRTYTIYVMLVYDEVLDVDQLHSGMTRLVSERKGWDKLGARFRRSADGKSLEHHIPTTFSASRRAVDFTSADHSDTKIDDHPVASKLPRPSPSASTPSVICDPDDFKSLIYAPGVPIWASDYLYSDRPQFGLRVVSFRDSTVVVVHWLHVAMDSIGLGSVLRAWRLMLEGREDEIPEPLPADEYPLAEYGLAPKEKHLLEDVHLKMSGVLAWVARNLWMLAVTPKECGMLCIPAKFWKKLREQALADLAKSGGGDGGWVSEGDVLLAWFSRLALAHYDKDSAAALAPVNIQQVVEVRGRMPERFPPNRPYLGNAIAFMIQLMPIRDALTTPISQVAGAIRKALVTQSTPEQCEAYGALVRQDPVNRAPPFFGESRMHLLLYTNWCKAKLYDTDLGAAVKGGDGSSSGKKKAAPPRYIQTNQGPYDFPDGIFVVGKDAHENYWISAYRPKGLWGVVAKVIREEWSSE</sequence>
<dbReference type="Gene3D" id="3.30.559.10">
    <property type="entry name" value="Chloramphenicol acetyltransferase-like domain"/>
    <property type="match status" value="2"/>
</dbReference>
<feature type="compositionally biased region" description="Basic and acidic residues" evidence="1">
    <location>
        <begin position="106"/>
        <end position="118"/>
    </location>
</feature>
<proteinExistence type="predicted"/>
<feature type="region of interest" description="Disordered" evidence="1">
    <location>
        <begin position="106"/>
        <end position="133"/>
    </location>
</feature>
<evidence type="ECO:0000313" key="3">
    <source>
        <dbReference type="Proteomes" id="UP000756346"/>
    </source>
</evidence>
<name>A0A9P9BRI1_9PEZI</name>
<evidence type="ECO:0008006" key="4">
    <source>
        <dbReference type="Google" id="ProtNLM"/>
    </source>
</evidence>